<dbReference type="EMBL" id="CP013388">
    <property type="protein sequence ID" value="AOJ06380.1"/>
    <property type="molecule type" value="Genomic_DNA"/>
</dbReference>
<reference evidence="1 2" key="1">
    <citation type="submission" date="2015-12" db="EMBL/GenBank/DDBJ databases">
        <title>Diversity of Burkholderia near neighbor genomes.</title>
        <authorList>
            <person name="Sahl J."/>
            <person name="Wagner D."/>
            <person name="Keim P."/>
        </authorList>
    </citation>
    <scope>NUCLEOTIDE SEQUENCE [LARGE SCALE GENOMIC DNA]</scope>
    <source>
        <strain evidence="1 2">BDU8</strain>
    </source>
</reference>
<dbReference type="AlphaFoldDB" id="A0A1B4FRT5"/>
<dbReference type="RefSeq" id="WP_066492272.1">
    <property type="nucleotide sequence ID" value="NZ_CP013388.1"/>
</dbReference>
<gene>
    <name evidence="1" type="ORF">WS71_02850</name>
</gene>
<organism evidence="1 2">
    <name type="scientific">Burkholderia mayonis</name>
    <dbReference type="NCBI Taxonomy" id="1385591"/>
    <lineage>
        <taxon>Bacteria</taxon>
        <taxon>Pseudomonadati</taxon>
        <taxon>Pseudomonadota</taxon>
        <taxon>Betaproteobacteria</taxon>
        <taxon>Burkholderiales</taxon>
        <taxon>Burkholderiaceae</taxon>
        <taxon>Burkholderia</taxon>
        <taxon>pseudomallei group</taxon>
    </lineage>
</organism>
<dbReference type="Proteomes" id="UP000067711">
    <property type="component" value="Chromosome 2"/>
</dbReference>
<sequence length="110" mass="12992">MTHRAPLGIDHAKVRRETLRWHLILALYNARPEEVAEDVVQATMRSIYPDVTPIEVRKELDYLADRMLVRLRKEPSGRWWSDLTRYGVDVAEYTIDCEPGIARPIKYWNQ</sequence>
<name>A0A1B4FRT5_9BURK</name>
<evidence type="ECO:0008006" key="3">
    <source>
        <dbReference type="Google" id="ProtNLM"/>
    </source>
</evidence>
<evidence type="ECO:0000313" key="1">
    <source>
        <dbReference type="EMBL" id="AOJ06380.1"/>
    </source>
</evidence>
<evidence type="ECO:0000313" key="2">
    <source>
        <dbReference type="Proteomes" id="UP000067711"/>
    </source>
</evidence>
<accession>A0A1B4FRT5</accession>
<proteinExistence type="predicted"/>
<protein>
    <recommendedName>
        <fullName evidence="3">Gp26</fullName>
    </recommendedName>
</protein>